<proteinExistence type="predicted"/>
<dbReference type="Proteomes" id="UP000478052">
    <property type="component" value="Unassembled WGS sequence"/>
</dbReference>
<evidence type="ECO:0000313" key="2">
    <source>
        <dbReference type="Proteomes" id="UP000478052"/>
    </source>
</evidence>
<dbReference type="AlphaFoldDB" id="A0A6G0YDP1"/>
<organism evidence="1 2">
    <name type="scientific">Aphis craccivora</name>
    <name type="common">Cowpea aphid</name>
    <dbReference type="NCBI Taxonomy" id="307492"/>
    <lineage>
        <taxon>Eukaryota</taxon>
        <taxon>Metazoa</taxon>
        <taxon>Ecdysozoa</taxon>
        <taxon>Arthropoda</taxon>
        <taxon>Hexapoda</taxon>
        <taxon>Insecta</taxon>
        <taxon>Pterygota</taxon>
        <taxon>Neoptera</taxon>
        <taxon>Paraneoptera</taxon>
        <taxon>Hemiptera</taxon>
        <taxon>Sternorrhyncha</taxon>
        <taxon>Aphidomorpha</taxon>
        <taxon>Aphidoidea</taxon>
        <taxon>Aphididae</taxon>
        <taxon>Aphidini</taxon>
        <taxon>Aphis</taxon>
        <taxon>Aphis</taxon>
    </lineage>
</organism>
<comment type="caution">
    <text evidence="1">The sequence shown here is derived from an EMBL/GenBank/DDBJ whole genome shotgun (WGS) entry which is preliminary data.</text>
</comment>
<protein>
    <submittedName>
        <fullName evidence="1">Zinc finger MYM-type protein 1-like</fullName>
    </submittedName>
</protein>
<accession>A0A6G0YDP1</accession>
<name>A0A6G0YDP1_APHCR</name>
<gene>
    <name evidence="1" type="ORF">FWK35_00013597</name>
</gene>
<dbReference type="EMBL" id="VUJU01004635">
    <property type="protein sequence ID" value="KAF0753743.1"/>
    <property type="molecule type" value="Genomic_DNA"/>
</dbReference>
<reference evidence="1 2" key="1">
    <citation type="submission" date="2019-08" db="EMBL/GenBank/DDBJ databases">
        <title>Whole genome of Aphis craccivora.</title>
        <authorList>
            <person name="Voronova N.V."/>
            <person name="Shulinski R.S."/>
            <person name="Bandarenka Y.V."/>
            <person name="Zhorov D.G."/>
            <person name="Warner D."/>
        </authorList>
    </citation>
    <scope>NUCLEOTIDE SEQUENCE [LARGE SCALE GENOMIC DNA]</scope>
    <source>
        <strain evidence="1">180601</strain>
        <tissue evidence="1">Whole Body</tissue>
    </source>
</reference>
<keyword evidence="2" id="KW-1185">Reference proteome</keyword>
<sequence>MYLLYYVDAKKLPLEDILIPEKCVLMNIILNIVEKLSNDGNFRALLRYRAKGDQFLKLYLENNQRFILRVDFAFLQK</sequence>
<evidence type="ECO:0000313" key="1">
    <source>
        <dbReference type="EMBL" id="KAF0753743.1"/>
    </source>
</evidence>